<proteinExistence type="predicted"/>
<dbReference type="EMBL" id="RJJX01000003">
    <property type="protein sequence ID" value="RUT79365.1"/>
    <property type="molecule type" value="Genomic_DNA"/>
</dbReference>
<dbReference type="Gene3D" id="3.40.50.740">
    <property type="match status" value="2"/>
</dbReference>
<dbReference type="Gene3D" id="3.30.70.20">
    <property type="match status" value="2"/>
</dbReference>
<dbReference type="AlphaFoldDB" id="A0A434AXT6"/>
<dbReference type="Pfam" id="PF13247">
    <property type="entry name" value="Fer4_11"/>
    <property type="match status" value="1"/>
</dbReference>
<evidence type="ECO:0000256" key="1">
    <source>
        <dbReference type="SAM" id="MobiDB-lite"/>
    </source>
</evidence>
<reference evidence="3 4" key="1">
    <citation type="submission" date="2018-11" db="EMBL/GenBank/DDBJ databases">
        <title>Parancylomarina longa gen. nov., sp. nov., isolated from sediments of southern Okinawa.</title>
        <authorList>
            <person name="Fu T."/>
        </authorList>
    </citation>
    <scope>NUCLEOTIDE SEQUENCE [LARGE SCALE GENOMIC DNA]</scope>
    <source>
        <strain evidence="3 4">T3-2 S1-C</strain>
    </source>
</reference>
<dbReference type="CDD" id="cd10551">
    <property type="entry name" value="PsrB"/>
    <property type="match status" value="1"/>
</dbReference>
<dbReference type="Proteomes" id="UP000282985">
    <property type="component" value="Unassembled WGS sequence"/>
</dbReference>
<feature type="compositionally biased region" description="Basic and acidic residues" evidence="1">
    <location>
        <begin position="7"/>
        <end position="23"/>
    </location>
</feature>
<feature type="domain" description="4Fe-4S ferredoxin-type" evidence="2">
    <location>
        <begin position="804"/>
        <end position="835"/>
    </location>
</feature>
<dbReference type="PANTHER" id="PTHR42783:SF3">
    <property type="entry name" value="GLUTAMATE SYNTHASE [NADPH] SMALL CHAIN-RELATED"/>
    <property type="match status" value="1"/>
</dbReference>
<dbReference type="InterPro" id="IPR009010">
    <property type="entry name" value="Asp_de-COase-like_dom_sf"/>
</dbReference>
<evidence type="ECO:0000313" key="4">
    <source>
        <dbReference type="Proteomes" id="UP000282985"/>
    </source>
</evidence>
<dbReference type="InterPro" id="IPR017896">
    <property type="entry name" value="4Fe4S_Fe-S-bd"/>
</dbReference>
<sequence>MKKHWKSLAERNTKSDTHSKNDIPKGNLEQLLDIFDGDQSASKSNRRDFLKLCGYSLAISTVLASCENSVQKAIPYLIKPEEITPGKANYYASSYVNGSDYCSILIKTREGRPIKIEGNDLSVVSHGGTSARVQASILGLYDTNRYKFPKIEDTKASWEELDQEIRKTLEAFKNSNEKLVLLTPSIYSPSSRQIIKAFQQAYPNIDWIQYDSSSSSAMIQANEMCFDKTGISEYRFDNADLIVSFDADFLGNWLDSVEHIRQYSKKRKLSDANTSMSRHIQYESRLSLTGSNADYRITVKPSEQALLMAQLYNEILILKDKDNYQLTDSSEDIKELAKELWKNKGKSLVLAGENDIDKQVLVNAINFELENYGITLRVDKQLKTKQAKDEDMEDLLSDMKSGKVKGLLCYDVNPVFDYYKGSELAQAIKKLPFSVALSKEPNETSDLFNYIAPDNHYLESWNDLEPRTSRYSLMQPGIRPLFDTRQFQSSLLAWMGKETDYLKYIQNYWEQNMYPLQAAYPNFISFWQHTLQKGVFEPKTDSVFDTKFSHQNMDELMSEISKLSASDGVELQVYESIAIGNGSMANNPWLQELPDPITKVCWDNYLTISPKQAAELDLETGDVVELNSKAKFPVYILPGQANNTIAIASGYGRTVCGVVGKNVGVNVAEWISFSGQTRQNITGNVKLQKTGEKYELAMTQTHHSMEGRAIVKEATLSEYLNNPAAGNEVDHEFDNAGIYEKPNFPDHHWGLVVDLNSCVGCGACSVACQSENNVPVVGKKEVIRAHEMSWIRIDRYFSGNEDNPEVFFQPVMCQHCDNAPCENVCPVAATTHSSEGLNQMAYNRCIGTRYCGNNCPYKVRRFNWFDFTKADSIPNNLHDIAEMTIDLKRMVLNPDVVIRAKGVIEKCSMCVQRIQDGKLNAKLKGKPVKDGEIKTACQQACPSGAIIFGDLNDKESQLVKETTSKRNYHLLEEIHTLPSVSYLTKIRNKISNQT</sequence>
<dbReference type="SUPFAM" id="SSF50692">
    <property type="entry name" value="ADC-like"/>
    <property type="match status" value="1"/>
</dbReference>
<dbReference type="Gene3D" id="2.20.25.90">
    <property type="entry name" value="ADC-like domains"/>
    <property type="match status" value="1"/>
</dbReference>
<keyword evidence="4" id="KW-1185">Reference proteome</keyword>
<accession>A0A434AXT6</accession>
<evidence type="ECO:0000259" key="2">
    <source>
        <dbReference type="PROSITE" id="PS51379"/>
    </source>
</evidence>
<dbReference type="Gene3D" id="3.40.228.10">
    <property type="entry name" value="Dimethylsulfoxide Reductase, domain 2"/>
    <property type="match status" value="1"/>
</dbReference>
<name>A0A434AXT6_9BACT</name>
<comment type="caution">
    <text evidence="3">The sequence shown here is derived from an EMBL/GenBank/DDBJ whole genome shotgun (WGS) entry which is preliminary data.</text>
</comment>
<gene>
    <name evidence="3" type="ORF">DLK05_03855</name>
</gene>
<organism evidence="3 4">
    <name type="scientific">Ancylomarina longa</name>
    <dbReference type="NCBI Taxonomy" id="2487017"/>
    <lineage>
        <taxon>Bacteria</taxon>
        <taxon>Pseudomonadati</taxon>
        <taxon>Bacteroidota</taxon>
        <taxon>Bacteroidia</taxon>
        <taxon>Marinilabiliales</taxon>
        <taxon>Marinifilaceae</taxon>
        <taxon>Ancylomarina</taxon>
    </lineage>
</organism>
<feature type="region of interest" description="Disordered" evidence="1">
    <location>
        <begin position="1"/>
        <end position="24"/>
    </location>
</feature>
<evidence type="ECO:0000313" key="3">
    <source>
        <dbReference type="EMBL" id="RUT79365.1"/>
    </source>
</evidence>
<dbReference type="PANTHER" id="PTHR42783">
    <property type="entry name" value="GLUTAMATE SYNTHASE [NADPH] SMALL CHAIN"/>
    <property type="match status" value="1"/>
</dbReference>
<dbReference type="RefSeq" id="WP_127342656.1">
    <property type="nucleotide sequence ID" value="NZ_RJJX01000003.1"/>
</dbReference>
<protein>
    <submittedName>
        <fullName evidence="3">4Fe-4S dicluster domain-containing protein</fullName>
    </submittedName>
</protein>
<dbReference type="OrthoDB" id="9779457at2"/>
<dbReference type="SUPFAM" id="SSF54862">
    <property type="entry name" value="4Fe-4S ferredoxins"/>
    <property type="match status" value="1"/>
</dbReference>
<dbReference type="Gene3D" id="2.40.40.20">
    <property type="match status" value="1"/>
</dbReference>
<feature type="domain" description="4Fe-4S ferredoxin-type" evidence="2">
    <location>
        <begin position="749"/>
        <end position="779"/>
    </location>
</feature>
<dbReference type="PROSITE" id="PS51379">
    <property type="entry name" value="4FE4S_FER_2"/>
    <property type="match status" value="2"/>
</dbReference>
<dbReference type="SUPFAM" id="SSF53706">
    <property type="entry name" value="Formate dehydrogenase/DMSO reductase, domains 1-3"/>
    <property type="match status" value="1"/>
</dbReference>